<dbReference type="Pfam" id="PF17837">
    <property type="entry name" value="4PPT_N"/>
    <property type="match status" value="1"/>
</dbReference>
<feature type="domain" description="4'-phosphopantetheinyl transferase N-terminal" evidence="15">
    <location>
        <begin position="41"/>
        <end position="107"/>
    </location>
</feature>
<evidence type="ECO:0000313" key="16">
    <source>
        <dbReference type="EMBL" id="PSL19168.1"/>
    </source>
</evidence>
<dbReference type="InterPro" id="IPR041354">
    <property type="entry name" value="4PPT_N"/>
</dbReference>
<evidence type="ECO:0000256" key="3">
    <source>
        <dbReference type="ARBA" id="ARBA00008342"/>
    </source>
</evidence>
<evidence type="ECO:0000256" key="5">
    <source>
        <dbReference type="ARBA" id="ARBA00019087"/>
    </source>
</evidence>
<evidence type="ECO:0000259" key="14">
    <source>
        <dbReference type="Pfam" id="PF01648"/>
    </source>
</evidence>
<feature type="binding site" evidence="12">
    <location>
        <position position="60"/>
    </location>
    <ligand>
        <name>CoA</name>
        <dbReference type="ChEBI" id="CHEBI:57287"/>
    </ligand>
</feature>
<name>A0A2P8FBU8_9RHOB</name>
<keyword evidence="6 16" id="KW-0808">Transferase</keyword>
<evidence type="ECO:0000256" key="1">
    <source>
        <dbReference type="ARBA" id="ARBA00003937"/>
    </source>
</evidence>
<dbReference type="OrthoDB" id="8210607at2"/>
<reference evidence="16 17" key="1">
    <citation type="submission" date="2018-03" db="EMBL/GenBank/DDBJ databases">
        <title>Genomic Encyclopedia of Archaeal and Bacterial Type Strains, Phase II (KMG-II): from individual species to whole genera.</title>
        <authorList>
            <person name="Goeker M."/>
        </authorList>
    </citation>
    <scope>NUCLEOTIDE SEQUENCE [LARGE SCALE GENOMIC DNA]</scope>
    <source>
        <strain evidence="16 17">DSM 100673</strain>
    </source>
</reference>
<comment type="subunit">
    <text evidence="4">EntB, EntD, EntE, and EntF form a multienzyme complex called enterobactin synthase.</text>
</comment>
<feature type="domain" description="4'-phosphopantetheinyl transferase" evidence="14">
    <location>
        <begin position="114"/>
        <end position="199"/>
    </location>
</feature>
<dbReference type="InterPro" id="IPR037143">
    <property type="entry name" value="4-PPantetheinyl_Trfase_dom_sf"/>
</dbReference>
<dbReference type="AlphaFoldDB" id="A0A2P8FBU8"/>
<comment type="similarity">
    <text evidence="3">Belongs to the P-Pant transferase superfamily. EntD family.</text>
</comment>
<evidence type="ECO:0000256" key="8">
    <source>
        <dbReference type="ARBA" id="ARBA00029894"/>
    </source>
</evidence>
<dbReference type="UniPathway" id="UPA00017"/>
<feature type="binding site" evidence="12">
    <location>
        <position position="52"/>
    </location>
    <ligand>
        <name>CoA</name>
        <dbReference type="ChEBI" id="CHEBI:57287"/>
    </ligand>
</feature>
<keyword evidence="17" id="KW-1185">Reference proteome</keyword>
<feature type="binding site" evidence="13">
    <location>
        <position position="118"/>
    </location>
    <ligand>
        <name>Mg(2+)</name>
        <dbReference type="ChEBI" id="CHEBI:18420"/>
    </ligand>
</feature>
<evidence type="ECO:0000313" key="17">
    <source>
        <dbReference type="Proteomes" id="UP000240418"/>
    </source>
</evidence>
<dbReference type="GO" id="GO:0009239">
    <property type="term" value="P:enterobactin biosynthetic process"/>
    <property type="evidence" value="ECO:0007669"/>
    <property type="project" value="UniProtKB-UniPathway"/>
</dbReference>
<evidence type="ECO:0000256" key="11">
    <source>
        <dbReference type="ARBA" id="ARBA00049191"/>
    </source>
</evidence>
<comment type="catalytic activity">
    <reaction evidence="10">
        <text>apo-[aryl-carrier protein] + CoA = holo-[aryl-carrier protein] + adenosine 3',5'-bisphosphate + H(+)</text>
        <dbReference type="Rhea" id="RHEA:48404"/>
        <dbReference type="Rhea" id="RHEA-COMP:15903"/>
        <dbReference type="Rhea" id="RHEA-COMP:17557"/>
        <dbReference type="ChEBI" id="CHEBI:15378"/>
        <dbReference type="ChEBI" id="CHEBI:29999"/>
        <dbReference type="ChEBI" id="CHEBI:57287"/>
        <dbReference type="ChEBI" id="CHEBI:58343"/>
        <dbReference type="ChEBI" id="CHEBI:64479"/>
    </reaction>
</comment>
<evidence type="ECO:0000256" key="4">
    <source>
        <dbReference type="ARBA" id="ARBA00011503"/>
    </source>
</evidence>
<comment type="cofactor">
    <cofactor evidence="13">
        <name>Mg(2+)</name>
        <dbReference type="ChEBI" id="CHEBI:18420"/>
    </cofactor>
</comment>
<evidence type="ECO:0000259" key="15">
    <source>
        <dbReference type="Pfam" id="PF17837"/>
    </source>
</evidence>
<keyword evidence="7" id="KW-0259">Enterobactin biosynthesis</keyword>
<comment type="function">
    <text evidence="1">Involved in the biosynthesis of the siderophore enterobactin (enterochelin), which is a macrocyclic trimeric lactone of N-(2,3-dihydroxybenzoyl)-serine. The serine trilactone serves as a scaffolding for the three catechol functionalities that provide hexadentate coordination for the tightly ligated iron(2+) atoms. Plays an essential role in the assembly of the enterobactin by catalyzing the transfer of the 4'-phosphopantetheine (Ppant) moiety from coenzyme A to the apo-domains of both EntB (ArCP domain) and EntF (PCP domain) to yield their holo-forms which make them competent for the activation of 2,3-dihydroxybenzoate (DHB) and L-serine, respectively.</text>
</comment>
<dbReference type="EMBL" id="PYGJ01000007">
    <property type="protein sequence ID" value="PSL19168.1"/>
    <property type="molecule type" value="Genomic_DNA"/>
</dbReference>
<accession>A0A2P8FBU8</accession>
<evidence type="ECO:0000256" key="7">
    <source>
        <dbReference type="ARBA" id="ARBA00023191"/>
    </source>
</evidence>
<dbReference type="Proteomes" id="UP000240418">
    <property type="component" value="Unassembled WGS sequence"/>
</dbReference>
<evidence type="ECO:0000256" key="9">
    <source>
        <dbReference type="ARBA" id="ARBA00031996"/>
    </source>
</evidence>
<feature type="binding site" evidence="12">
    <location>
        <begin position="96"/>
        <end position="97"/>
    </location>
    <ligand>
        <name>CoA</name>
        <dbReference type="ChEBI" id="CHEBI:57287"/>
    </ligand>
</feature>
<evidence type="ECO:0000256" key="6">
    <source>
        <dbReference type="ARBA" id="ARBA00022679"/>
    </source>
</evidence>
<comment type="pathway">
    <text evidence="2">Siderophore biosynthesis; enterobactin biosynthesis.</text>
</comment>
<comment type="catalytic activity">
    <reaction evidence="11">
        <text>apo-[peptidyl-carrier protein] + CoA = holo-[peptidyl-carrier protein] + adenosine 3',5'-bisphosphate + H(+)</text>
        <dbReference type="Rhea" id="RHEA:46228"/>
        <dbReference type="Rhea" id="RHEA-COMP:11479"/>
        <dbReference type="Rhea" id="RHEA-COMP:11480"/>
        <dbReference type="ChEBI" id="CHEBI:15378"/>
        <dbReference type="ChEBI" id="CHEBI:29999"/>
        <dbReference type="ChEBI" id="CHEBI:57287"/>
        <dbReference type="ChEBI" id="CHEBI:58343"/>
        <dbReference type="ChEBI" id="CHEBI:64479"/>
    </reaction>
</comment>
<dbReference type="GO" id="GO:0008897">
    <property type="term" value="F:holo-[acyl-carrier-protein] synthase activity"/>
    <property type="evidence" value="ECO:0007669"/>
    <property type="project" value="InterPro"/>
</dbReference>
<dbReference type="PANTHER" id="PTHR38096">
    <property type="entry name" value="ENTEROBACTIN SYNTHASE COMPONENT D"/>
    <property type="match status" value="1"/>
</dbReference>
<evidence type="ECO:0000256" key="12">
    <source>
        <dbReference type="PIRSR" id="PIRSR603542-1"/>
    </source>
</evidence>
<dbReference type="InterPro" id="IPR003542">
    <property type="entry name" value="Enbac_synth_compD-like"/>
</dbReference>
<protein>
    <recommendedName>
        <fullName evidence="5">Enterobactin synthase component D</fullName>
    </recommendedName>
    <alternativeName>
        <fullName evidence="8">4'-phosphopantetheinyl transferase EntD</fullName>
    </alternativeName>
    <alternativeName>
        <fullName evidence="9">Enterochelin synthase D</fullName>
    </alternativeName>
</protein>
<dbReference type="GO" id="GO:0009366">
    <property type="term" value="C:enterobactin synthetase complex"/>
    <property type="evidence" value="ECO:0007669"/>
    <property type="project" value="InterPro"/>
</dbReference>
<keyword evidence="13" id="KW-0460">Magnesium</keyword>
<organism evidence="16 17">
    <name type="scientific">Shimia abyssi</name>
    <dbReference type="NCBI Taxonomy" id="1662395"/>
    <lineage>
        <taxon>Bacteria</taxon>
        <taxon>Pseudomonadati</taxon>
        <taxon>Pseudomonadota</taxon>
        <taxon>Alphaproteobacteria</taxon>
        <taxon>Rhodobacterales</taxon>
        <taxon>Roseobacteraceae</taxon>
    </lineage>
</organism>
<evidence type="ECO:0000256" key="10">
    <source>
        <dbReference type="ARBA" id="ARBA00049176"/>
    </source>
</evidence>
<proteinExistence type="inferred from homology"/>
<evidence type="ECO:0000256" key="2">
    <source>
        <dbReference type="ARBA" id="ARBA00004993"/>
    </source>
</evidence>
<feature type="binding site" evidence="12">
    <location>
        <position position="166"/>
    </location>
    <ligand>
        <name>CoA</name>
        <dbReference type="ChEBI" id="CHEBI:57287"/>
    </ligand>
</feature>
<dbReference type="Gene3D" id="3.90.470.20">
    <property type="entry name" value="4'-phosphopantetheinyl transferase domain"/>
    <property type="match status" value="1"/>
</dbReference>
<dbReference type="InterPro" id="IPR008278">
    <property type="entry name" value="4-PPantetheinyl_Trfase_dom"/>
</dbReference>
<dbReference type="PANTHER" id="PTHR38096:SF1">
    <property type="entry name" value="ENTEROBACTIN SYNTHASE COMPONENT D"/>
    <property type="match status" value="1"/>
</dbReference>
<dbReference type="SUPFAM" id="SSF56214">
    <property type="entry name" value="4'-phosphopantetheinyl transferase"/>
    <property type="match status" value="1"/>
</dbReference>
<dbReference type="PRINTS" id="PR01399">
    <property type="entry name" value="ENTSNTHTASED"/>
</dbReference>
<dbReference type="GO" id="GO:0000287">
    <property type="term" value="F:magnesium ion binding"/>
    <property type="evidence" value="ECO:0007669"/>
    <property type="project" value="InterPro"/>
</dbReference>
<gene>
    <name evidence="16" type="ORF">CLV88_107111</name>
</gene>
<keyword evidence="13" id="KW-0479">Metal-binding</keyword>
<feature type="binding site" evidence="12">
    <location>
        <position position="162"/>
    </location>
    <ligand>
        <name>CoA</name>
        <dbReference type="ChEBI" id="CHEBI:57287"/>
    </ligand>
</feature>
<comment type="caution">
    <text evidence="16">The sequence shown here is derived from an EMBL/GenBank/DDBJ whole genome shotgun (WGS) entry which is preliminary data.</text>
</comment>
<sequence length="243" mass="25752">MMTSANHLTVLENQAQSWAPQDVGVAVSDPTRPAPPVWPQEALTIARAVPARRREFAAGRDAARRAMNALGLDAQAVPGGANRAPQWPVGLTGTISHDATSCVAMVALSGQFRGLGVDVEPDAPLPEDLLPEICVPAERAWLEAQPANERYRLARRIFCAKEAVYKAQFPVTRLLFGFDAVEVQLNAQDNRFVATFRHHIGAIRAGNVVSGRVGAVAGHVLAVVALGAQAGSQNADFPVSAIG</sequence>
<dbReference type="Pfam" id="PF01648">
    <property type="entry name" value="ACPS"/>
    <property type="match status" value="1"/>
</dbReference>
<feature type="binding site" evidence="13">
    <location>
        <position position="120"/>
    </location>
    <ligand>
        <name>Mg(2+)</name>
        <dbReference type="ChEBI" id="CHEBI:18420"/>
    </ligand>
</feature>
<evidence type="ECO:0000256" key="13">
    <source>
        <dbReference type="PIRSR" id="PIRSR603542-2"/>
    </source>
</evidence>
<dbReference type="GO" id="GO:0005886">
    <property type="term" value="C:plasma membrane"/>
    <property type="evidence" value="ECO:0007669"/>
    <property type="project" value="TreeGrafter"/>
</dbReference>
<feature type="binding site" evidence="12">
    <location>
        <position position="118"/>
    </location>
    <ligand>
        <name>CoA</name>
        <dbReference type="ChEBI" id="CHEBI:57287"/>
    </ligand>
</feature>